<reference evidence="1 2" key="1">
    <citation type="submission" date="2019-06" db="EMBL/GenBank/DDBJ databases">
        <title>Whole genome shotgun sequence of Vibrio comitans NBRC 102076.</title>
        <authorList>
            <person name="Hosoyama A."/>
            <person name="Uohara A."/>
            <person name="Ohji S."/>
            <person name="Ichikawa N."/>
        </authorList>
    </citation>
    <scope>NUCLEOTIDE SEQUENCE [LARGE SCALE GENOMIC DNA]</scope>
    <source>
        <strain evidence="1 2">NBRC 102076</strain>
    </source>
</reference>
<dbReference type="AlphaFoldDB" id="A0A4Y3IM56"/>
<evidence type="ECO:0008006" key="3">
    <source>
        <dbReference type="Google" id="ProtNLM"/>
    </source>
</evidence>
<evidence type="ECO:0000313" key="2">
    <source>
        <dbReference type="Proteomes" id="UP000318242"/>
    </source>
</evidence>
<sequence>MYHWFILTIVASVAELWGKHLCAGHYRRNANKTDGKRQVWRELHLAVDTDTHEIIAVEPTLSGVTDAEVQPN</sequence>
<evidence type="ECO:0000313" key="1">
    <source>
        <dbReference type="EMBL" id="GEA60589.1"/>
    </source>
</evidence>
<proteinExistence type="predicted"/>
<organism evidence="1 2">
    <name type="scientific">Vibrio comitans NBRC 102076</name>
    <dbReference type="NCBI Taxonomy" id="1219078"/>
    <lineage>
        <taxon>Bacteria</taxon>
        <taxon>Pseudomonadati</taxon>
        <taxon>Pseudomonadota</taxon>
        <taxon>Gammaproteobacteria</taxon>
        <taxon>Vibrionales</taxon>
        <taxon>Vibrionaceae</taxon>
        <taxon>Vibrio</taxon>
    </lineage>
</organism>
<dbReference type="EMBL" id="BJLH01000007">
    <property type="protein sequence ID" value="GEA60589.1"/>
    <property type="molecule type" value="Genomic_DNA"/>
</dbReference>
<protein>
    <recommendedName>
        <fullName evidence="3">Transposase IS4-like domain-containing protein</fullName>
    </recommendedName>
</protein>
<comment type="caution">
    <text evidence="1">The sequence shown here is derived from an EMBL/GenBank/DDBJ whole genome shotgun (WGS) entry which is preliminary data.</text>
</comment>
<dbReference type="OrthoDB" id="6382212at2"/>
<dbReference type="Proteomes" id="UP000318242">
    <property type="component" value="Unassembled WGS sequence"/>
</dbReference>
<gene>
    <name evidence="1" type="ORF">VCO01S_17820</name>
</gene>
<name>A0A4Y3IM56_9VIBR</name>
<dbReference type="RefSeq" id="WP_141271000.1">
    <property type="nucleotide sequence ID" value="NZ_BJLH01000007.1"/>
</dbReference>
<keyword evidence="2" id="KW-1185">Reference proteome</keyword>
<accession>A0A4Y3IM56</accession>